<gene>
    <name evidence="1" type="ORF">SAMN05443144_10626</name>
</gene>
<dbReference type="Proteomes" id="UP000184041">
    <property type="component" value="Unassembled WGS sequence"/>
</dbReference>
<accession>A0A1M4ZGN1</accession>
<evidence type="ECO:0000313" key="2">
    <source>
        <dbReference type="Proteomes" id="UP000184041"/>
    </source>
</evidence>
<dbReference type="EMBL" id="FQUS01000006">
    <property type="protein sequence ID" value="SHF17204.1"/>
    <property type="molecule type" value="Genomic_DNA"/>
</dbReference>
<dbReference type="AlphaFoldDB" id="A0A1M4ZGN1"/>
<evidence type="ECO:0000313" key="1">
    <source>
        <dbReference type="EMBL" id="SHF17204.1"/>
    </source>
</evidence>
<proteinExistence type="predicted"/>
<keyword evidence="2" id="KW-1185">Reference proteome</keyword>
<protein>
    <submittedName>
        <fullName evidence="1">Uncharacterized protein</fullName>
    </submittedName>
</protein>
<reference evidence="1 2" key="1">
    <citation type="submission" date="2016-11" db="EMBL/GenBank/DDBJ databases">
        <authorList>
            <person name="Jaros S."/>
            <person name="Januszkiewicz K."/>
            <person name="Wedrychowicz H."/>
        </authorList>
    </citation>
    <scope>NUCLEOTIDE SEQUENCE [LARGE SCALE GENOMIC DNA]</scope>
    <source>
        <strain evidence="1 2">DSM 21986</strain>
    </source>
</reference>
<organism evidence="1 2">
    <name type="scientific">Fodinibius roseus</name>
    <dbReference type="NCBI Taxonomy" id="1194090"/>
    <lineage>
        <taxon>Bacteria</taxon>
        <taxon>Pseudomonadati</taxon>
        <taxon>Balneolota</taxon>
        <taxon>Balneolia</taxon>
        <taxon>Balneolales</taxon>
        <taxon>Balneolaceae</taxon>
        <taxon>Fodinibius</taxon>
    </lineage>
</organism>
<sequence length="84" mass="9163">MMANCVCKFYDLVSPHAGLPFSSQICHTDETDRPDYTTPPGSTARGIHSALDIVIAFWKGRGIFVDGASSSFLFLRSSPLLKRG</sequence>
<name>A0A1M4ZGN1_9BACT</name>